<feature type="signal peptide" evidence="1">
    <location>
        <begin position="1"/>
        <end position="30"/>
    </location>
</feature>
<reference evidence="2" key="1">
    <citation type="submission" date="2023-03" db="EMBL/GenBank/DDBJ databases">
        <title>Massive genome expansion in bonnet fungi (Mycena s.s.) driven by repeated elements and novel gene families across ecological guilds.</title>
        <authorList>
            <consortium name="Lawrence Berkeley National Laboratory"/>
            <person name="Harder C.B."/>
            <person name="Miyauchi S."/>
            <person name="Viragh M."/>
            <person name="Kuo A."/>
            <person name="Thoen E."/>
            <person name="Andreopoulos B."/>
            <person name="Lu D."/>
            <person name="Skrede I."/>
            <person name="Drula E."/>
            <person name="Henrissat B."/>
            <person name="Morin E."/>
            <person name="Kohler A."/>
            <person name="Barry K."/>
            <person name="LaButti K."/>
            <person name="Morin E."/>
            <person name="Salamov A."/>
            <person name="Lipzen A."/>
            <person name="Mereny Z."/>
            <person name="Hegedus B."/>
            <person name="Baldrian P."/>
            <person name="Stursova M."/>
            <person name="Weitz H."/>
            <person name="Taylor A."/>
            <person name="Grigoriev I.V."/>
            <person name="Nagy L.G."/>
            <person name="Martin F."/>
            <person name="Kauserud H."/>
        </authorList>
    </citation>
    <scope>NUCLEOTIDE SEQUENCE</scope>
    <source>
        <strain evidence="2">CBHHK188m</strain>
    </source>
</reference>
<keyword evidence="3" id="KW-1185">Reference proteome</keyword>
<name>A0AAD7MXN3_9AGAR</name>
<keyword evidence="1" id="KW-0732">Signal</keyword>
<dbReference type="EMBL" id="JARJLG010000147">
    <property type="protein sequence ID" value="KAJ7736746.1"/>
    <property type="molecule type" value="Genomic_DNA"/>
</dbReference>
<evidence type="ECO:0008006" key="4">
    <source>
        <dbReference type="Google" id="ProtNLM"/>
    </source>
</evidence>
<comment type="caution">
    <text evidence="2">The sequence shown here is derived from an EMBL/GenBank/DDBJ whole genome shotgun (WGS) entry which is preliminary data.</text>
</comment>
<proteinExistence type="predicted"/>
<feature type="chain" id="PRO_5042250462" description="F-box domain-containing protein" evidence="1">
    <location>
        <begin position="31"/>
        <end position="371"/>
    </location>
</feature>
<evidence type="ECO:0000256" key="1">
    <source>
        <dbReference type="SAM" id="SignalP"/>
    </source>
</evidence>
<dbReference type="AlphaFoldDB" id="A0AAD7MXN3"/>
<organism evidence="2 3">
    <name type="scientific">Mycena maculata</name>
    <dbReference type="NCBI Taxonomy" id="230809"/>
    <lineage>
        <taxon>Eukaryota</taxon>
        <taxon>Fungi</taxon>
        <taxon>Dikarya</taxon>
        <taxon>Basidiomycota</taxon>
        <taxon>Agaricomycotina</taxon>
        <taxon>Agaricomycetes</taxon>
        <taxon>Agaricomycetidae</taxon>
        <taxon>Agaricales</taxon>
        <taxon>Marasmiineae</taxon>
        <taxon>Mycenaceae</taxon>
        <taxon>Mycena</taxon>
    </lineage>
</organism>
<gene>
    <name evidence="2" type="ORF">DFH07DRAFT_97486</name>
</gene>
<sequence>MHRCLKIPELIHMICRCLFELSALATLAALARVHKDFENPALDALWAEQSTLINLVRCMPPDICRNAMRNRACGPVLSRDLDRLLKYSARIRIYKMYEPSKNSVGGGAWKSGELFRILHSAVPQASLFPNLKTLQWAEWFPDETSRRWIPFFLGEKLTNITLHVTPSDQVLTLLSRIRTHCPLIQDASLDFESLSSLLPVQVEESIIRSCVSYAAAVSGWSRLSHLSVSTMDATAWLHLSRAGTLKVSNILRLQDADGRTLQSGLEPYPKGFSSLCELRVHRASLDACGQLIKRFARSPIETLVIIVEFSSSNHSWPTFLERIFASRVEKNTYIRCFPDAHTWTTNPQSHNETSFIFPQSHGHLDPVPFQH</sequence>
<evidence type="ECO:0000313" key="2">
    <source>
        <dbReference type="EMBL" id="KAJ7736746.1"/>
    </source>
</evidence>
<protein>
    <recommendedName>
        <fullName evidence="4">F-box domain-containing protein</fullName>
    </recommendedName>
</protein>
<evidence type="ECO:0000313" key="3">
    <source>
        <dbReference type="Proteomes" id="UP001215280"/>
    </source>
</evidence>
<dbReference type="Proteomes" id="UP001215280">
    <property type="component" value="Unassembled WGS sequence"/>
</dbReference>
<accession>A0AAD7MXN3</accession>